<sequence length="260" mass="28837">MASALVQSSNKTGAEIVRSQVNQIQYLMQDVLQKGTHYDTIKGCGDKPVLLQPGAEKIALMFRFVPKYEITKEDLGDNHREYDVTCNLLNEEGSIVGVGMGLCSTMEKKYRYRKDWQTKATVENEDIADLWNTVLKMAKKRAFVDAVRSTTAASDIFTQDIEEAPMQPQPTHEQTDLSEIRALYKEWCKAAGVSPQDGTQLLLDTVKASSMETMTNDQVAAAVAAMKQDIEDAAAGVETVEPEPKKEPTQSAADFEEVTF</sequence>
<evidence type="ECO:0000313" key="2">
    <source>
        <dbReference type="EMBL" id="DAF92486.1"/>
    </source>
</evidence>
<dbReference type="EMBL" id="BK016067">
    <property type="protein sequence ID" value="DAF92486.1"/>
    <property type="molecule type" value="Genomic_DNA"/>
</dbReference>
<protein>
    <recommendedName>
        <fullName evidence="3">RecT family protein</fullName>
    </recommendedName>
</protein>
<organism evidence="2">
    <name type="scientific">Siphoviridae sp. ctkhg5</name>
    <dbReference type="NCBI Taxonomy" id="2825643"/>
    <lineage>
        <taxon>Viruses</taxon>
        <taxon>Duplodnaviria</taxon>
        <taxon>Heunggongvirae</taxon>
        <taxon>Uroviricota</taxon>
        <taxon>Caudoviricetes</taxon>
    </lineage>
</organism>
<evidence type="ECO:0000256" key="1">
    <source>
        <dbReference type="SAM" id="MobiDB-lite"/>
    </source>
</evidence>
<feature type="region of interest" description="Disordered" evidence="1">
    <location>
        <begin position="234"/>
        <end position="260"/>
    </location>
</feature>
<accession>A0A8S5UDN7</accession>
<reference evidence="2" key="1">
    <citation type="journal article" date="2021" name="Proc. Natl. Acad. Sci. U.S.A.">
        <title>A Catalog of Tens of Thousands of Viruses from Human Metagenomes Reveals Hidden Associations with Chronic Diseases.</title>
        <authorList>
            <person name="Tisza M.J."/>
            <person name="Buck C.B."/>
        </authorList>
    </citation>
    <scope>NUCLEOTIDE SEQUENCE</scope>
    <source>
        <strain evidence="2">Ctkhg5</strain>
    </source>
</reference>
<evidence type="ECO:0008006" key="3">
    <source>
        <dbReference type="Google" id="ProtNLM"/>
    </source>
</evidence>
<proteinExistence type="predicted"/>
<name>A0A8S5UDN7_9CAUD</name>